<dbReference type="Proteomes" id="UP000001555">
    <property type="component" value="Unassembled WGS sequence"/>
</dbReference>
<dbReference type="HOGENOM" id="CLU_913004_0_0_1"/>
<accession>B7PFJ4</accession>
<comment type="subcellular location">
    <subcellularLocation>
        <location evidence="1">Nucleus</location>
    </subcellularLocation>
</comment>
<reference evidence="5 7" key="1">
    <citation type="submission" date="2008-03" db="EMBL/GenBank/DDBJ databases">
        <title>Annotation of Ixodes scapularis.</title>
        <authorList>
            <consortium name="Ixodes scapularis Genome Project Consortium"/>
            <person name="Caler E."/>
            <person name="Hannick L.I."/>
            <person name="Bidwell S."/>
            <person name="Joardar V."/>
            <person name="Thiagarajan M."/>
            <person name="Amedeo P."/>
            <person name="Galinsky K.J."/>
            <person name="Schobel S."/>
            <person name="Inman J."/>
            <person name="Hostetler J."/>
            <person name="Miller J."/>
            <person name="Hammond M."/>
            <person name="Megy K."/>
            <person name="Lawson D."/>
            <person name="Kodira C."/>
            <person name="Sutton G."/>
            <person name="Meyer J."/>
            <person name="Hill C.A."/>
            <person name="Birren B."/>
            <person name="Nene V."/>
            <person name="Collins F."/>
            <person name="Alarcon-Chaidez F."/>
            <person name="Wikel S."/>
            <person name="Strausberg R."/>
        </authorList>
    </citation>
    <scope>NUCLEOTIDE SEQUENCE [LARGE SCALE GENOMIC DNA]</scope>
    <source>
        <strain evidence="7">Wikel</strain>
        <strain evidence="5">Wikel colony</strain>
    </source>
</reference>
<dbReference type="OrthoDB" id="6494899at2759"/>
<dbReference type="EnsemblMetazoa" id="ISCW003977-RA">
    <property type="protein sequence ID" value="ISCW003977-PA"/>
    <property type="gene ID" value="ISCW003977"/>
</dbReference>
<sequence length="305" mass="32564">MGLVGHILSSVGQDNARPWLSALVGPQLEALRLAVAEELSPTTKPVVLQQLRMLAALICGLATEEAPEGEEGAAASWVSLVELVFGEAGSIVTELAEKYCCDDQVVEALCECVRRGAANLEGSGAVKLLAVLVTLQSRCAHACILDASRSLLMVLAHPGQPQSSEEAARTALALLCQSTLDLVVASPQAVATIALPERSTVKAAASFLVIAGGESPRSVLDPMADILLALTKKYFNETCHWATVLIRIPGFLSSRLTIEKKEHYLRLLLKERTNKRRIKEIVSELSLASRGLLGTEYAAQTFNGI</sequence>
<proteinExistence type="inferred from homology"/>
<dbReference type="VEuPathDB" id="VectorBase:ISCI003977"/>
<dbReference type="PANTHER" id="PTHR12363:SF33">
    <property type="entry name" value="IMPORTIN-13"/>
    <property type="match status" value="1"/>
</dbReference>
<dbReference type="STRING" id="6945.B7PFJ4"/>
<gene>
    <name evidence="5" type="ORF">IscW_ISCW003977</name>
</gene>
<keyword evidence="7" id="KW-1185">Reference proteome</keyword>
<dbReference type="AlphaFoldDB" id="B7PFJ4"/>
<dbReference type="InterPro" id="IPR040520">
    <property type="entry name" value="Importin_rep_3"/>
</dbReference>
<keyword evidence="3" id="KW-0813">Transport</keyword>
<evidence type="ECO:0000256" key="4">
    <source>
        <dbReference type="ARBA" id="ARBA00023242"/>
    </source>
</evidence>
<dbReference type="VEuPathDB" id="VectorBase:ISCP_022581"/>
<dbReference type="VEuPathDB" id="VectorBase:ISCW003977"/>
<evidence type="ECO:0000256" key="1">
    <source>
        <dbReference type="ARBA" id="ARBA00004123"/>
    </source>
</evidence>
<dbReference type="PANTHER" id="PTHR12363">
    <property type="entry name" value="TRANSPORTIN 3 AND IMPORTIN 13"/>
    <property type="match status" value="1"/>
</dbReference>
<dbReference type="InterPro" id="IPR051345">
    <property type="entry name" value="Importin_beta-like_NTR"/>
</dbReference>
<evidence type="ECO:0000313" key="7">
    <source>
        <dbReference type="Proteomes" id="UP000001555"/>
    </source>
</evidence>
<evidence type="ECO:0000256" key="3">
    <source>
        <dbReference type="ARBA" id="ARBA00022448"/>
    </source>
</evidence>
<comment type="similarity">
    <text evidence="2">Belongs to the importin beta family.</text>
</comment>
<protein>
    <submittedName>
        <fullName evidence="5 6">Importin, putative</fullName>
    </submittedName>
</protein>
<organism>
    <name type="scientific">Ixodes scapularis</name>
    <name type="common">Black-legged tick</name>
    <name type="synonym">Deer tick</name>
    <dbReference type="NCBI Taxonomy" id="6945"/>
    <lineage>
        <taxon>Eukaryota</taxon>
        <taxon>Metazoa</taxon>
        <taxon>Ecdysozoa</taxon>
        <taxon>Arthropoda</taxon>
        <taxon>Chelicerata</taxon>
        <taxon>Arachnida</taxon>
        <taxon>Acari</taxon>
        <taxon>Parasitiformes</taxon>
        <taxon>Ixodida</taxon>
        <taxon>Ixodoidea</taxon>
        <taxon>Ixodidae</taxon>
        <taxon>Ixodinae</taxon>
        <taxon>Ixodes</taxon>
    </lineage>
</organism>
<dbReference type="GO" id="GO:0005634">
    <property type="term" value="C:nucleus"/>
    <property type="evidence" value="ECO:0007669"/>
    <property type="project" value="UniProtKB-SubCell"/>
</dbReference>
<dbReference type="Pfam" id="PF18806">
    <property type="entry name" value="Importin_rep_3"/>
    <property type="match status" value="1"/>
</dbReference>
<dbReference type="InParanoid" id="B7PFJ4"/>
<dbReference type="EMBL" id="DS702749">
    <property type="protein sequence ID" value="EEC05366.1"/>
    <property type="molecule type" value="Genomic_DNA"/>
</dbReference>
<dbReference type="InterPro" id="IPR011989">
    <property type="entry name" value="ARM-like"/>
</dbReference>
<dbReference type="EMBL" id="ABJB010343591">
    <property type="status" value="NOT_ANNOTATED_CDS"/>
    <property type="molecule type" value="Genomic_DNA"/>
</dbReference>
<reference evidence="6" key="2">
    <citation type="submission" date="2020-05" db="UniProtKB">
        <authorList>
            <consortium name="EnsemblMetazoa"/>
        </authorList>
    </citation>
    <scope>IDENTIFICATION</scope>
    <source>
        <strain evidence="6">wikel</strain>
    </source>
</reference>
<evidence type="ECO:0000256" key="2">
    <source>
        <dbReference type="ARBA" id="ARBA00007991"/>
    </source>
</evidence>
<keyword evidence="4" id="KW-0539">Nucleus</keyword>
<dbReference type="PaxDb" id="6945-B7PFJ4"/>
<dbReference type="EMBL" id="ABJB011003307">
    <property type="status" value="NOT_ANNOTATED_CDS"/>
    <property type="molecule type" value="Genomic_DNA"/>
</dbReference>
<evidence type="ECO:0000313" key="5">
    <source>
        <dbReference type="EMBL" id="EEC05366.1"/>
    </source>
</evidence>
<evidence type="ECO:0000313" key="6">
    <source>
        <dbReference type="EnsemblMetazoa" id="ISCW003977-PA"/>
    </source>
</evidence>
<name>B7PFJ4_IXOSC</name>
<dbReference type="Gene3D" id="1.25.10.10">
    <property type="entry name" value="Leucine-rich Repeat Variant"/>
    <property type="match status" value="1"/>
</dbReference>
<dbReference type="EMBL" id="ABJB010834668">
    <property type="status" value="NOT_ANNOTATED_CDS"/>
    <property type="molecule type" value="Genomic_DNA"/>
</dbReference>